<evidence type="ECO:0000256" key="1">
    <source>
        <dbReference type="SAM" id="Phobius"/>
    </source>
</evidence>
<sequence>MWLSIIGILLLCIIFYLFLTAPRLGGRKRLHPFLGVQWAHRGLHNVKMGIPENSMAAFRAAVKEGYGIELDVHLSRDKKIVVFHDETFNRVCARDGRVEETDYREMKNYNLLDTKERIPLLKEVLGYVDGRVPLLIEVKLPTADTRICEYLEKELEGYGGKYMIQSFNCFVLRWLKKNRSEILRGQLSENLTRAGKKPHYIFRFFVKYLLTNVFCRPDFISYKMSDAANLSLWMNQYVFRAPVAVWTLRSEYEVWRAKRKFQMYIFERNG</sequence>
<dbReference type="SUPFAM" id="SSF51695">
    <property type="entry name" value="PLC-like phosphodiesterases"/>
    <property type="match status" value="1"/>
</dbReference>
<dbReference type="InterPro" id="IPR017946">
    <property type="entry name" value="PLC-like_Pdiesterase_TIM-brl"/>
</dbReference>
<keyword evidence="4" id="KW-1185">Reference proteome</keyword>
<gene>
    <name evidence="3" type="ORF">H8S37_07565</name>
</gene>
<dbReference type="EMBL" id="JACOPF010000001">
    <property type="protein sequence ID" value="MBC5688779.1"/>
    <property type="molecule type" value="Genomic_DNA"/>
</dbReference>
<reference evidence="3" key="1">
    <citation type="submission" date="2020-08" db="EMBL/GenBank/DDBJ databases">
        <title>Genome public.</title>
        <authorList>
            <person name="Liu C."/>
            <person name="Sun Q."/>
        </authorList>
    </citation>
    <scope>NUCLEOTIDE SEQUENCE</scope>
    <source>
        <strain evidence="3">NSJ-55</strain>
    </source>
</reference>
<keyword evidence="1" id="KW-0472">Membrane</keyword>
<keyword evidence="1" id="KW-1133">Transmembrane helix</keyword>
<dbReference type="PROSITE" id="PS51704">
    <property type="entry name" value="GP_PDE"/>
    <property type="match status" value="1"/>
</dbReference>
<dbReference type="AlphaFoldDB" id="A0A923LIT0"/>
<evidence type="ECO:0000313" key="4">
    <source>
        <dbReference type="Proteomes" id="UP000652477"/>
    </source>
</evidence>
<protein>
    <submittedName>
        <fullName evidence="3">Glycerophosphodiester phosphodiesterase</fullName>
    </submittedName>
</protein>
<dbReference type="PANTHER" id="PTHR46211:SF1">
    <property type="entry name" value="GLYCEROPHOSPHODIESTER PHOSPHODIESTERASE, CYTOPLASMIC"/>
    <property type="match status" value="1"/>
</dbReference>
<organism evidence="3 4">
    <name type="scientific">Mediterraneibacter hominis</name>
    <dbReference type="NCBI Taxonomy" id="2763054"/>
    <lineage>
        <taxon>Bacteria</taxon>
        <taxon>Bacillati</taxon>
        <taxon>Bacillota</taxon>
        <taxon>Clostridia</taxon>
        <taxon>Lachnospirales</taxon>
        <taxon>Lachnospiraceae</taxon>
        <taxon>Mediterraneibacter</taxon>
    </lineage>
</organism>
<dbReference type="Proteomes" id="UP000652477">
    <property type="component" value="Unassembled WGS sequence"/>
</dbReference>
<evidence type="ECO:0000313" key="3">
    <source>
        <dbReference type="EMBL" id="MBC5688779.1"/>
    </source>
</evidence>
<dbReference type="GO" id="GO:0006629">
    <property type="term" value="P:lipid metabolic process"/>
    <property type="evidence" value="ECO:0007669"/>
    <property type="project" value="InterPro"/>
</dbReference>
<dbReference type="RefSeq" id="WP_186875373.1">
    <property type="nucleotide sequence ID" value="NZ_JACOPF010000001.1"/>
</dbReference>
<dbReference type="InterPro" id="IPR030395">
    <property type="entry name" value="GP_PDE_dom"/>
</dbReference>
<accession>A0A923LIT0</accession>
<name>A0A923LIT0_9FIRM</name>
<keyword evidence="1" id="KW-0812">Transmembrane</keyword>
<evidence type="ECO:0000259" key="2">
    <source>
        <dbReference type="PROSITE" id="PS51704"/>
    </source>
</evidence>
<dbReference type="PANTHER" id="PTHR46211">
    <property type="entry name" value="GLYCEROPHOSPHORYL DIESTER PHOSPHODIESTERASE"/>
    <property type="match status" value="1"/>
</dbReference>
<proteinExistence type="predicted"/>
<dbReference type="GO" id="GO:0008081">
    <property type="term" value="F:phosphoric diester hydrolase activity"/>
    <property type="evidence" value="ECO:0007669"/>
    <property type="project" value="InterPro"/>
</dbReference>
<feature type="transmembrane region" description="Helical" evidence="1">
    <location>
        <begin position="6"/>
        <end position="24"/>
    </location>
</feature>
<dbReference type="Gene3D" id="3.20.20.190">
    <property type="entry name" value="Phosphatidylinositol (PI) phosphodiesterase"/>
    <property type="match status" value="1"/>
</dbReference>
<dbReference type="Pfam" id="PF03009">
    <property type="entry name" value="GDPD"/>
    <property type="match status" value="1"/>
</dbReference>
<comment type="caution">
    <text evidence="3">The sequence shown here is derived from an EMBL/GenBank/DDBJ whole genome shotgun (WGS) entry which is preliminary data.</text>
</comment>
<feature type="domain" description="GP-PDE" evidence="2">
    <location>
        <begin position="35"/>
        <end position="270"/>
    </location>
</feature>